<dbReference type="PROSITE" id="PS51371">
    <property type="entry name" value="CBS"/>
    <property type="match status" value="2"/>
</dbReference>
<dbReference type="RefSeq" id="WP_085011917.1">
    <property type="nucleotide sequence ID" value="NZ_NAAD01000042.1"/>
</dbReference>
<organism evidence="4 5">
    <name type="scientific">Geothermobacter hydrogeniphilus</name>
    <dbReference type="NCBI Taxonomy" id="1969733"/>
    <lineage>
        <taxon>Bacteria</taxon>
        <taxon>Pseudomonadati</taxon>
        <taxon>Thermodesulfobacteriota</taxon>
        <taxon>Desulfuromonadia</taxon>
        <taxon>Desulfuromonadales</taxon>
        <taxon>Geothermobacteraceae</taxon>
        <taxon>Geothermobacter</taxon>
    </lineage>
</organism>
<dbReference type="CDD" id="cd04623">
    <property type="entry name" value="CBS_pair_bac_euk"/>
    <property type="match status" value="1"/>
</dbReference>
<dbReference type="EMBL" id="NAAD01000042">
    <property type="protein sequence ID" value="ORJ53219.1"/>
    <property type="molecule type" value="Genomic_DNA"/>
</dbReference>
<feature type="domain" description="CBS" evidence="3">
    <location>
        <begin position="10"/>
        <end position="68"/>
    </location>
</feature>
<keyword evidence="5" id="KW-1185">Reference proteome</keyword>
<evidence type="ECO:0000256" key="1">
    <source>
        <dbReference type="ARBA" id="ARBA00023122"/>
    </source>
</evidence>
<evidence type="ECO:0000256" key="2">
    <source>
        <dbReference type="PROSITE-ProRule" id="PRU00703"/>
    </source>
</evidence>
<dbReference type="OrthoDB" id="9807125at2"/>
<gene>
    <name evidence="4" type="ORF">B5V00_16540</name>
</gene>
<dbReference type="Gene3D" id="3.10.580.10">
    <property type="entry name" value="CBS-domain"/>
    <property type="match status" value="1"/>
</dbReference>
<dbReference type="InterPro" id="IPR000644">
    <property type="entry name" value="CBS_dom"/>
</dbReference>
<evidence type="ECO:0000313" key="5">
    <source>
        <dbReference type="Proteomes" id="UP000193136"/>
    </source>
</evidence>
<dbReference type="InterPro" id="IPR051257">
    <property type="entry name" value="Diverse_CBS-Domain"/>
</dbReference>
<dbReference type="STRING" id="1969733.B5V00_16540"/>
<dbReference type="InterPro" id="IPR046342">
    <property type="entry name" value="CBS_dom_sf"/>
</dbReference>
<dbReference type="SUPFAM" id="SSF54631">
    <property type="entry name" value="CBS-domain pair"/>
    <property type="match status" value="1"/>
</dbReference>
<dbReference type="SMART" id="SM00116">
    <property type="entry name" value="CBS"/>
    <property type="match status" value="2"/>
</dbReference>
<accession>A0A1X0XJX2</accession>
<evidence type="ECO:0000313" key="4">
    <source>
        <dbReference type="EMBL" id="ORJ53219.1"/>
    </source>
</evidence>
<dbReference type="Pfam" id="PF00571">
    <property type="entry name" value="CBS"/>
    <property type="match status" value="2"/>
</dbReference>
<dbReference type="Proteomes" id="UP000193136">
    <property type="component" value="Unassembled WGS sequence"/>
</dbReference>
<proteinExistence type="predicted"/>
<dbReference type="InterPro" id="IPR044725">
    <property type="entry name" value="CBSX3_CBS_dom"/>
</dbReference>
<dbReference type="GO" id="GO:0016301">
    <property type="term" value="F:kinase activity"/>
    <property type="evidence" value="ECO:0007669"/>
    <property type="project" value="UniProtKB-KW"/>
</dbReference>
<protein>
    <submittedName>
        <fullName evidence="4">Histidine kinase</fullName>
    </submittedName>
</protein>
<comment type="caution">
    <text evidence="4">The sequence shown here is derived from an EMBL/GenBank/DDBJ whole genome shotgun (WGS) entry which is preliminary data.</text>
</comment>
<dbReference type="PANTHER" id="PTHR43080:SF2">
    <property type="entry name" value="CBS DOMAIN-CONTAINING PROTEIN"/>
    <property type="match status" value="1"/>
</dbReference>
<dbReference type="AlphaFoldDB" id="A0A1X0XJX2"/>
<name>A0A1X0XJX2_9BACT</name>
<dbReference type="PANTHER" id="PTHR43080">
    <property type="entry name" value="CBS DOMAIN-CONTAINING PROTEIN CBSX3, MITOCHONDRIAL"/>
    <property type="match status" value="1"/>
</dbReference>
<reference evidence="4 5" key="1">
    <citation type="submission" date="2017-03" db="EMBL/GenBank/DDBJ databases">
        <title>Genome sequence of Geothermobacter sp. EPR-M, Deep-Sea Iron Reducer.</title>
        <authorList>
            <person name="Tully B."/>
            <person name="Savalia P."/>
            <person name="Abuyen K."/>
            <person name="Baughan C."/>
            <person name="Romero E."/>
            <person name="Ronkowski C."/>
            <person name="Torres B."/>
            <person name="Tremblay J."/>
            <person name="Trujillo A."/>
            <person name="Tyler M."/>
            <person name="Perez-Rodriguez I."/>
            <person name="Amend J."/>
        </authorList>
    </citation>
    <scope>NUCLEOTIDE SEQUENCE [LARGE SCALE GENOMIC DNA]</scope>
    <source>
        <strain evidence="4 5">EPR-M</strain>
    </source>
</reference>
<keyword evidence="4" id="KW-0808">Transferase</keyword>
<sequence>MSRTVRDILRSKGGQIFSIDADATVFEALEVLARENVGALMVMKDDRLVGMLSERDYARKVILKGLSSPKTPVREIMTEAVCYARPEHTVEECMALITEKRCRHLPVFDGDQLVGLISIGDLVKASIAEKEFIINQLENYIKAG</sequence>
<feature type="domain" description="CBS" evidence="3">
    <location>
        <begin position="77"/>
        <end position="132"/>
    </location>
</feature>
<keyword evidence="4" id="KW-0418">Kinase</keyword>
<evidence type="ECO:0000259" key="3">
    <source>
        <dbReference type="PROSITE" id="PS51371"/>
    </source>
</evidence>
<keyword evidence="1 2" id="KW-0129">CBS domain</keyword>